<dbReference type="Proteomes" id="UP000783213">
    <property type="component" value="Unassembled WGS sequence"/>
</dbReference>
<evidence type="ECO:0008006" key="4">
    <source>
        <dbReference type="Google" id="ProtNLM"/>
    </source>
</evidence>
<dbReference type="Gene3D" id="3.40.50.300">
    <property type="entry name" value="P-loop containing nucleotide triphosphate hydrolases"/>
    <property type="match status" value="1"/>
</dbReference>
<evidence type="ECO:0000313" key="3">
    <source>
        <dbReference type="Proteomes" id="UP000783213"/>
    </source>
</evidence>
<dbReference type="GeneID" id="62231330"/>
<dbReference type="InterPro" id="IPR027417">
    <property type="entry name" value="P-loop_NTPase"/>
</dbReference>
<protein>
    <recommendedName>
        <fullName evidence="4">SRP54-type proteins GTP-binding domain-containing protein</fullName>
    </recommendedName>
</protein>
<feature type="region of interest" description="Disordered" evidence="1">
    <location>
        <begin position="128"/>
        <end position="162"/>
    </location>
</feature>
<accession>A0ABQ7IR89</accession>
<dbReference type="RefSeq" id="XP_038811712.1">
    <property type="nucleotide sequence ID" value="XM_038952176.1"/>
</dbReference>
<gene>
    <name evidence="2" type="ORF">EAE98_004556</name>
</gene>
<proteinExistence type="predicted"/>
<evidence type="ECO:0000313" key="2">
    <source>
        <dbReference type="EMBL" id="KAF7931820.1"/>
    </source>
</evidence>
<dbReference type="SUPFAM" id="SSF52540">
    <property type="entry name" value="P-loop containing nucleoside triphosphate hydrolases"/>
    <property type="match status" value="1"/>
</dbReference>
<sequence length="323" mass="36388">MTSSSSSSSSSPLPTPPIIDDKTPHILPFILHYLSLHQKTHPTRPFIIGLNGIQGAGKTTLVNTLYEILTRDHGLETLVLSIDDLYLTRADQEKLARENEGNKLVQFRGEPGTHDIPLARSLFSSLLQSPPTPTPIPSYDKSLHSGLGDRSPSTRTVNDSSQNQRPIQIILFEGWCVGFRSLPPTSISLLHKNSLSLPSSPQNPTTLRDHPLSSLLFINQKLKDYDILTDTFDIFIHIDALDTQYVYSWREEQEAVLRREKGTGMSEEQVKIFVDGYYPAYELYLDGVRRGIFRGGKLGEDWEGRQLRLVVGRDRRVVQVEKV</sequence>
<comment type="caution">
    <text evidence="2">The sequence shown here is derived from an EMBL/GenBank/DDBJ whole genome shotgun (WGS) entry which is preliminary data.</text>
</comment>
<keyword evidence="3" id="KW-1185">Reference proteome</keyword>
<name>A0ABQ7IR89_9HELO</name>
<feature type="compositionally biased region" description="Polar residues" evidence="1">
    <location>
        <begin position="151"/>
        <end position="162"/>
    </location>
</feature>
<organism evidence="2 3">
    <name type="scientific">Botrytis deweyae</name>
    <dbReference type="NCBI Taxonomy" id="2478750"/>
    <lineage>
        <taxon>Eukaryota</taxon>
        <taxon>Fungi</taxon>
        <taxon>Dikarya</taxon>
        <taxon>Ascomycota</taxon>
        <taxon>Pezizomycotina</taxon>
        <taxon>Leotiomycetes</taxon>
        <taxon>Helotiales</taxon>
        <taxon>Sclerotiniaceae</taxon>
        <taxon>Botrytis</taxon>
    </lineage>
</organism>
<reference evidence="2 3" key="1">
    <citation type="journal article" date="2020" name="Genome Biol. Evol.">
        <title>Comparative genomics of Sclerotiniaceae.</title>
        <authorList>
            <person name="Valero Jimenez C.A."/>
            <person name="Steentjes M."/>
            <person name="Scholten O.E."/>
            <person name="Van Kan J.A.L."/>
        </authorList>
    </citation>
    <scope>NUCLEOTIDE SEQUENCE [LARGE SCALE GENOMIC DNA]</scope>
    <source>
        <strain evidence="2 3">B1</strain>
    </source>
</reference>
<evidence type="ECO:0000256" key="1">
    <source>
        <dbReference type="SAM" id="MobiDB-lite"/>
    </source>
</evidence>
<dbReference type="EMBL" id="RCSX01000008">
    <property type="protein sequence ID" value="KAF7931820.1"/>
    <property type="molecule type" value="Genomic_DNA"/>
</dbReference>
<dbReference type="PANTHER" id="PTHR10285">
    <property type="entry name" value="URIDINE KINASE"/>
    <property type="match status" value="1"/>
</dbReference>